<feature type="region of interest" description="Disordered" evidence="1">
    <location>
        <begin position="260"/>
        <end position="283"/>
    </location>
</feature>
<accession>A0A6A5WN81</accession>
<evidence type="ECO:0000313" key="3">
    <source>
        <dbReference type="Proteomes" id="UP000799779"/>
    </source>
</evidence>
<dbReference type="SUPFAM" id="SSF47895">
    <property type="entry name" value="Transducin (alpha subunit), insertion domain"/>
    <property type="match status" value="1"/>
</dbReference>
<organism evidence="2 3">
    <name type="scientific">Amniculicola lignicola CBS 123094</name>
    <dbReference type="NCBI Taxonomy" id="1392246"/>
    <lineage>
        <taxon>Eukaryota</taxon>
        <taxon>Fungi</taxon>
        <taxon>Dikarya</taxon>
        <taxon>Ascomycota</taxon>
        <taxon>Pezizomycotina</taxon>
        <taxon>Dothideomycetes</taxon>
        <taxon>Pleosporomycetidae</taxon>
        <taxon>Pleosporales</taxon>
        <taxon>Amniculicolaceae</taxon>
        <taxon>Amniculicola</taxon>
    </lineage>
</organism>
<evidence type="ECO:0000313" key="2">
    <source>
        <dbReference type="EMBL" id="KAF2002478.1"/>
    </source>
</evidence>
<dbReference type="InterPro" id="IPR027417">
    <property type="entry name" value="P-loop_NTPase"/>
</dbReference>
<dbReference type="InterPro" id="IPR011025">
    <property type="entry name" value="GproteinA_insert"/>
</dbReference>
<dbReference type="AlphaFoldDB" id="A0A6A5WN81"/>
<dbReference type="Proteomes" id="UP000799779">
    <property type="component" value="Unassembled WGS sequence"/>
</dbReference>
<dbReference type="Gene3D" id="1.10.400.10">
    <property type="entry name" value="GI Alpha 1, domain 2-like"/>
    <property type="match status" value="1"/>
</dbReference>
<reference evidence="2" key="1">
    <citation type="journal article" date="2020" name="Stud. Mycol.">
        <title>101 Dothideomycetes genomes: a test case for predicting lifestyles and emergence of pathogens.</title>
        <authorList>
            <person name="Haridas S."/>
            <person name="Albert R."/>
            <person name="Binder M."/>
            <person name="Bloem J."/>
            <person name="Labutti K."/>
            <person name="Salamov A."/>
            <person name="Andreopoulos B."/>
            <person name="Baker S."/>
            <person name="Barry K."/>
            <person name="Bills G."/>
            <person name="Bluhm B."/>
            <person name="Cannon C."/>
            <person name="Castanera R."/>
            <person name="Culley D."/>
            <person name="Daum C."/>
            <person name="Ezra D."/>
            <person name="Gonzalez J."/>
            <person name="Henrissat B."/>
            <person name="Kuo A."/>
            <person name="Liang C."/>
            <person name="Lipzen A."/>
            <person name="Lutzoni F."/>
            <person name="Magnuson J."/>
            <person name="Mondo S."/>
            <person name="Nolan M."/>
            <person name="Ohm R."/>
            <person name="Pangilinan J."/>
            <person name="Park H.-J."/>
            <person name="Ramirez L."/>
            <person name="Alfaro M."/>
            <person name="Sun H."/>
            <person name="Tritt A."/>
            <person name="Yoshinaga Y."/>
            <person name="Zwiers L.-H."/>
            <person name="Turgeon B."/>
            <person name="Goodwin S."/>
            <person name="Spatafora J."/>
            <person name="Crous P."/>
            <person name="Grigoriev I."/>
        </authorList>
    </citation>
    <scope>NUCLEOTIDE SEQUENCE</scope>
    <source>
        <strain evidence="2">CBS 123094</strain>
    </source>
</reference>
<dbReference type="Gene3D" id="3.40.50.300">
    <property type="entry name" value="P-loop containing nucleotide triphosphate hydrolases"/>
    <property type="match status" value="1"/>
</dbReference>
<feature type="compositionally biased region" description="Polar residues" evidence="1">
    <location>
        <begin position="260"/>
        <end position="270"/>
    </location>
</feature>
<dbReference type="EMBL" id="ML977577">
    <property type="protein sequence ID" value="KAF2002478.1"/>
    <property type="molecule type" value="Genomic_DNA"/>
</dbReference>
<protein>
    <recommendedName>
        <fullName evidence="4">Fungal N-terminal domain-containing protein</fullName>
    </recommendedName>
</protein>
<proteinExistence type="predicted"/>
<dbReference type="OrthoDB" id="5817230at2759"/>
<keyword evidence="3" id="KW-1185">Reference proteome</keyword>
<evidence type="ECO:0000256" key="1">
    <source>
        <dbReference type="SAM" id="MobiDB-lite"/>
    </source>
</evidence>
<evidence type="ECO:0008006" key="4">
    <source>
        <dbReference type="Google" id="ProtNLM"/>
    </source>
</evidence>
<gene>
    <name evidence="2" type="ORF">P154DRAFT_574048</name>
</gene>
<dbReference type="GO" id="GO:0007165">
    <property type="term" value="P:signal transduction"/>
    <property type="evidence" value="ECO:0007669"/>
    <property type="project" value="InterPro"/>
</dbReference>
<sequence length="669" mass="74861">MAEPLTIIGAMGAIGSIIDVVAKSLKSLDIIRNKWGNLDLTVLSIHSQLTALRAALTKIQEWMAQDLQGAHNQLIMDMDVSLSCCRLLTAKIEEVLSRVDHGLVTSPLNSSQKLKMLYTEGKIDDIEKMLNRQVSALTLLLTACNCKSMSTQKMLLEEPKSRKALHRVTNDCASLLVHRGTVSWTSSWKDRLSKLSVVFDFDSHLFSSKVYERALRGSLEDSLRQQQAPKTVHTEVAYLYDPLTEFETTKNQTGPCFSERATSGMSSDPETGTFAPQEHTIRRSGDSYQDTRSLILIEPEKPIQRHGILLLGSDEIAKLQVAKSISPWNRLKAHYMKSYRKAIYKDVLVSGRNLAKLLQSVPVHLHQQGDPSSLCSTVARFSAEDFDRLTIENLIAFSQNPCALDLLRGTPGLGKARYYIAAIDRIAALDYVPTEDDIRVADLQDLHKMSHSHIHRNGLHINLVNLIGFPIVQRGLPSRCLAPCIYLIFAIDLANFKHDPIGDKSNPKLKKHLNEFHSVIGMNWQKEVSIMLLFTNSPERKFRSLEQIVPVLDTPSGETQSNNTSTTHLRPSSQFLIDFRRKKINVLFTKGVRTNPQIDKFVYGILNRTIAPNTGIDGALASDSGDSCEHVNGTSALSNLDRMRQQYLARRLSTSSSEYSQMHDSDDSN</sequence>
<name>A0A6A5WN81_9PLEO</name>